<dbReference type="GO" id="GO:0004190">
    <property type="term" value="F:aspartic-type endopeptidase activity"/>
    <property type="evidence" value="ECO:0007669"/>
    <property type="project" value="UniProtKB-KW"/>
</dbReference>
<feature type="active site" evidence="3">
    <location>
        <position position="92"/>
    </location>
</feature>
<feature type="disulfide bond" evidence="4">
    <location>
        <begin position="311"/>
        <end position="348"/>
    </location>
</feature>
<organism evidence="8">
    <name type="scientific">Lygus hesperus</name>
    <name type="common">Western plant bug</name>
    <dbReference type="NCBI Taxonomy" id="30085"/>
    <lineage>
        <taxon>Eukaryota</taxon>
        <taxon>Metazoa</taxon>
        <taxon>Ecdysozoa</taxon>
        <taxon>Arthropoda</taxon>
        <taxon>Hexapoda</taxon>
        <taxon>Insecta</taxon>
        <taxon>Pterygota</taxon>
        <taxon>Neoptera</taxon>
        <taxon>Paraneoptera</taxon>
        <taxon>Hemiptera</taxon>
        <taxon>Heteroptera</taxon>
        <taxon>Panheteroptera</taxon>
        <taxon>Cimicomorpha</taxon>
        <taxon>Miridae</taxon>
        <taxon>Mirini</taxon>
        <taxon>Lygus</taxon>
    </lineage>
</organism>
<keyword evidence="5" id="KW-0064">Aspartyl protease</keyword>
<protein>
    <submittedName>
        <fullName evidence="8">Cathepsin E-A</fullName>
    </submittedName>
</protein>
<keyword evidence="6" id="KW-0732">Signal</keyword>
<dbReference type="Pfam" id="PF00026">
    <property type="entry name" value="Asp"/>
    <property type="match status" value="1"/>
</dbReference>
<name>A0A0A9Y9E6_LYGHE</name>
<keyword evidence="2 4" id="KW-1015">Disulfide bond</keyword>
<evidence type="ECO:0000256" key="1">
    <source>
        <dbReference type="ARBA" id="ARBA00007447"/>
    </source>
</evidence>
<feature type="signal peptide" evidence="6">
    <location>
        <begin position="1"/>
        <end position="23"/>
    </location>
</feature>
<evidence type="ECO:0000256" key="2">
    <source>
        <dbReference type="ARBA" id="ARBA00023157"/>
    </source>
</evidence>
<reference evidence="8" key="2">
    <citation type="submission" date="2014-07" db="EMBL/GenBank/DDBJ databases">
        <authorList>
            <person name="Hull J."/>
        </authorList>
    </citation>
    <scope>NUCLEOTIDE SEQUENCE</scope>
</reference>
<sequence length="403" mass="45091">MNLLLKFAVLLFVTQCFWSSVNSFVRVPLKTRRRNFAAYGRMNDTERKLQLAQTMLMKNSNQIVRLINEDNAVYFGEIGIGTPPQTFQVVFDTGSSDLWVPSINCISESCKTHRKYRSQNSSTYVADGKDINLDYGMGSIYGAKALDDITIGPLVIQHQAFAEALLFPTMAFDPYKFDGVLGLAFPFLAVIDENTVYENMISQGLLANNLFSFYMKKDLDGDDGGEVIFGGWDDTKFHADALDFIPLSQETYWTFIIDKISAGGVISQSTGSFADTGSSFIYLEEEVAKKFYTAIGVSDKERVKTGVIVDCSKMDKMPSLVFTIKGRDYELKPRDYTNVYEENSGTVCLAHVVPSNQNILGATFLSNFYTIFNVRDSSIAFGRLKNESLQLQVHLTHSSVSKK</sequence>
<dbReference type="PRINTS" id="PR00792">
    <property type="entry name" value="PEPSIN"/>
</dbReference>
<evidence type="ECO:0000256" key="4">
    <source>
        <dbReference type="PIRSR" id="PIRSR601461-2"/>
    </source>
</evidence>
<feature type="chain" id="PRO_5002070574" evidence="6">
    <location>
        <begin position="24"/>
        <end position="403"/>
    </location>
</feature>
<dbReference type="Gene3D" id="2.40.70.10">
    <property type="entry name" value="Acid Proteases"/>
    <property type="match status" value="2"/>
</dbReference>
<dbReference type="SUPFAM" id="SSF50630">
    <property type="entry name" value="Acid proteases"/>
    <property type="match status" value="1"/>
</dbReference>
<proteinExistence type="inferred from homology"/>
<feature type="active site" evidence="3">
    <location>
        <position position="275"/>
    </location>
</feature>
<reference evidence="8" key="1">
    <citation type="journal article" date="2014" name="PLoS ONE">
        <title>Transcriptome-Based Identification of ABC Transporters in the Western Tarnished Plant Bug Lygus hesperus.</title>
        <authorList>
            <person name="Hull J.J."/>
            <person name="Chaney K."/>
            <person name="Geib S.M."/>
            <person name="Fabrick J.A."/>
            <person name="Brent C.S."/>
            <person name="Walsh D."/>
            <person name="Lavine L.C."/>
        </authorList>
    </citation>
    <scope>NUCLEOTIDE SEQUENCE</scope>
</reference>
<evidence type="ECO:0000256" key="3">
    <source>
        <dbReference type="PIRSR" id="PIRSR601461-1"/>
    </source>
</evidence>
<evidence type="ECO:0000259" key="7">
    <source>
        <dbReference type="PROSITE" id="PS51767"/>
    </source>
</evidence>
<evidence type="ECO:0000256" key="6">
    <source>
        <dbReference type="SAM" id="SignalP"/>
    </source>
</evidence>
<evidence type="ECO:0000256" key="5">
    <source>
        <dbReference type="RuleBase" id="RU000454"/>
    </source>
</evidence>
<dbReference type="FunFam" id="2.40.70.10:FF:000004">
    <property type="entry name" value="Pepsin A"/>
    <property type="match status" value="1"/>
</dbReference>
<dbReference type="InterPro" id="IPR001969">
    <property type="entry name" value="Aspartic_peptidase_AS"/>
</dbReference>
<dbReference type="EMBL" id="GBHO01015353">
    <property type="protein sequence ID" value="JAG28251.1"/>
    <property type="molecule type" value="Transcribed_RNA"/>
</dbReference>
<accession>A0A0A9Y9E6</accession>
<gene>
    <name evidence="8" type="primary">ctse-a</name>
    <name evidence="8" type="ORF">CM83_64505</name>
</gene>
<dbReference type="PANTHER" id="PTHR47966">
    <property type="entry name" value="BETA-SITE APP-CLEAVING ENZYME, ISOFORM A-RELATED"/>
    <property type="match status" value="1"/>
</dbReference>
<dbReference type="PANTHER" id="PTHR47966:SF51">
    <property type="entry name" value="BETA-SITE APP-CLEAVING ENZYME, ISOFORM A-RELATED"/>
    <property type="match status" value="1"/>
</dbReference>
<feature type="disulfide bond" evidence="4">
    <location>
        <begin position="105"/>
        <end position="110"/>
    </location>
</feature>
<keyword evidence="5" id="KW-0645">Protease</keyword>
<dbReference type="InterPro" id="IPR021109">
    <property type="entry name" value="Peptidase_aspartic_dom_sf"/>
</dbReference>
<dbReference type="GO" id="GO:0006508">
    <property type="term" value="P:proteolysis"/>
    <property type="evidence" value="ECO:0007669"/>
    <property type="project" value="UniProtKB-KW"/>
</dbReference>
<comment type="similarity">
    <text evidence="1 5">Belongs to the peptidase A1 family.</text>
</comment>
<dbReference type="InterPro" id="IPR033121">
    <property type="entry name" value="PEPTIDASE_A1"/>
</dbReference>
<dbReference type="InterPro" id="IPR001461">
    <property type="entry name" value="Aspartic_peptidase_A1"/>
</dbReference>
<feature type="domain" description="Peptidase A1" evidence="7">
    <location>
        <begin position="74"/>
        <end position="382"/>
    </location>
</feature>
<dbReference type="AlphaFoldDB" id="A0A0A9Y9E6"/>
<keyword evidence="5" id="KW-0378">Hydrolase</keyword>
<evidence type="ECO:0000313" key="8">
    <source>
        <dbReference type="EMBL" id="JAG28251.1"/>
    </source>
</evidence>
<dbReference type="PROSITE" id="PS51767">
    <property type="entry name" value="PEPTIDASE_A1"/>
    <property type="match status" value="1"/>
</dbReference>
<dbReference type="PROSITE" id="PS00141">
    <property type="entry name" value="ASP_PROTEASE"/>
    <property type="match status" value="1"/>
</dbReference>